<dbReference type="PANTHER" id="PTHR43215">
    <property type="entry name" value="RADIAL SPOKE HEAD 1 HOMOLOG"/>
    <property type="match status" value="1"/>
</dbReference>
<dbReference type="EMBL" id="VJMJ01000138">
    <property type="protein sequence ID" value="KAF0731966.1"/>
    <property type="molecule type" value="Genomic_DNA"/>
</dbReference>
<evidence type="ECO:0000313" key="3">
    <source>
        <dbReference type="Proteomes" id="UP000481153"/>
    </source>
</evidence>
<dbReference type="AlphaFoldDB" id="A0A6G0WWV6"/>
<dbReference type="VEuPathDB" id="FungiDB:AeMF1_009337"/>
<dbReference type="SMART" id="SM00698">
    <property type="entry name" value="MORN"/>
    <property type="match status" value="16"/>
</dbReference>
<dbReference type="InterPro" id="IPR003409">
    <property type="entry name" value="MORN"/>
</dbReference>
<dbReference type="Proteomes" id="UP000481153">
    <property type="component" value="Unassembled WGS sequence"/>
</dbReference>
<sequence length="533" mass="59686">MPIVYDVESWRLNEDGQIYRKGKLRYANGDAYDGEWVDGKREGHGIFTYRNGSRYTGAFQANLFHGFGILVEADTQHPFTSEWLPGSSYEGQFAHGKKHGKGRIVFGSGGSYDGLFAHDKFSGQGVRCYENGDRYEGEWKFGVWWGMGSLRCVDGATYIGECKNGEFHGHGSRTFPRGLGSYEGDFFNGEQHGSGARVFSDGSTYDGQWNKNAMHGSGVWTTASFTYVGDFLHGRPHGHGLWTFKNGDIYEGAVQQGCFHGRGKYTYKDGSWYDGEFIADEASKMAGRGRKHGQGTRQWANGNSYVGAWAHDRMHGHGTLKSKLSNGVYSLDMEYDGEFQDGFQTGTCTLRVWNPSGERIEFPHGSGNWYNSKGICIYTGTFLRGQFHGQGTLVACDGRRYEGEWSRGKRHGFGKARLIPLAEVGDETRMFIRGNNALYRLAMYEGMHVQDQRHGFGIGYYSNGDAIQGEYVNGQVDGVATYIFPHGKRRRGTWKLGQRISWLNEDDNATWATLEKVLHIAPNNQHGGLKHNV</sequence>
<dbReference type="PANTHER" id="PTHR43215:SF14">
    <property type="entry name" value="RADIAL SPOKE HEAD 1 HOMOLOG"/>
    <property type="match status" value="1"/>
</dbReference>
<reference evidence="2 3" key="1">
    <citation type="submission" date="2019-07" db="EMBL/GenBank/DDBJ databases">
        <title>Genomics analysis of Aphanomyces spp. identifies a new class of oomycete effector associated with host adaptation.</title>
        <authorList>
            <person name="Gaulin E."/>
        </authorList>
    </citation>
    <scope>NUCLEOTIDE SEQUENCE [LARGE SCALE GENOMIC DNA]</scope>
    <source>
        <strain evidence="2 3">ATCC 201684</strain>
    </source>
</reference>
<accession>A0A6G0WWV6</accession>
<keyword evidence="1" id="KW-0677">Repeat</keyword>
<dbReference type="Pfam" id="PF02493">
    <property type="entry name" value="MORN"/>
    <property type="match status" value="17"/>
</dbReference>
<evidence type="ECO:0008006" key="4">
    <source>
        <dbReference type="Google" id="ProtNLM"/>
    </source>
</evidence>
<protein>
    <recommendedName>
        <fullName evidence="4">MORN repeat-containing protein 5</fullName>
    </recommendedName>
</protein>
<organism evidence="2 3">
    <name type="scientific">Aphanomyces euteiches</name>
    <dbReference type="NCBI Taxonomy" id="100861"/>
    <lineage>
        <taxon>Eukaryota</taxon>
        <taxon>Sar</taxon>
        <taxon>Stramenopiles</taxon>
        <taxon>Oomycota</taxon>
        <taxon>Saprolegniomycetes</taxon>
        <taxon>Saprolegniales</taxon>
        <taxon>Verrucalvaceae</taxon>
        <taxon>Aphanomyces</taxon>
    </lineage>
</organism>
<name>A0A6G0WWV6_9STRA</name>
<proteinExistence type="predicted"/>
<evidence type="ECO:0000256" key="1">
    <source>
        <dbReference type="ARBA" id="ARBA00022737"/>
    </source>
</evidence>
<dbReference type="SUPFAM" id="SSF82185">
    <property type="entry name" value="Histone H3 K4-specific methyltransferase SET7/9 N-terminal domain"/>
    <property type="match status" value="5"/>
</dbReference>
<comment type="caution">
    <text evidence="2">The sequence shown here is derived from an EMBL/GenBank/DDBJ whole genome shotgun (WGS) entry which is preliminary data.</text>
</comment>
<evidence type="ECO:0000313" key="2">
    <source>
        <dbReference type="EMBL" id="KAF0731966.1"/>
    </source>
</evidence>
<keyword evidence="3" id="KW-1185">Reference proteome</keyword>
<gene>
    <name evidence="2" type="ORF">Ae201684_010917</name>
</gene>
<dbReference type="Gene3D" id="2.20.110.10">
    <property type="entry name" value="Histone H3 K4-specific methyltransferase SET7/9 N-terminal domain"/>
    <property type="match status" value="8"/>
</dbReference>